<keyword evidence="4" id="KW-1185">Reference proteome</keyword>
<evidence type="ECO:0000313" key="3">
    <source>
        <dbReference type="EMBL" id="MFC4470408.1"/>
    </source>
</evidence>
<organism evidence="3 4">
    <name type="scientific">Streptomyces xiangluensis</name>
    <dbReference type="NCBI Taxonomy" id="2665720"/>
    <lineage>
        <taxon>Bacteria</taxon>
        <taxon>Bacillati</taxon>
        <taxon>Actinomycetota</taxon>
        <taxon>Actinomycetes</taxon>
        <taxon>Kitasatosporales</taxon>
        <taxon>Streptomycetaceae</taxon>
        <taxon>Streptomyces</taxon>
    </lineage>
</organism>
<dbReference type="EMBL" id="JBHSFG010000083">
    <property type="protein sequence ID" value="MFC4470408.1"/>
    <property type="molecule type" value="Genomic_DNA"/>
</dbReference>
<feature type="region of interest" description="Disordered" evidence="2">
    <location>
        <begin position="148"/>
        <end position="168"/>
    </location>
</feature>
<accession>A0ABV8Z214</accession>
<feature type="compositionally biased region" description="Basic and acidic residues" evidence="2">
    <location>
        <begin position="156"/>
        <end position="168"/>
    </location>
</feature>
<name>A0ABV8Z214_9ACTN</name>
<evidence type="ECO:0000256" key="2">
    <source>
        <dbReference type="SAM" id="MobiDB-lite"/>
    </source>
</evidence>
<keyword evidence="1" id="KW-0175">Coiled coil</keyword>
<comment type="caution">
    <text evidence="3">The sequence shown here is derived from an EMBL/GenBank/DDBJ whole genome shotgun (WGS) entry which is preliminary data.</text>
</comment>
<sequence>MAVLLTGCSMSGDTDTSAEAGIVGENAAVNEENWPKPGVQKGLAKGLALPIEPYLETYPEVVALQRAKNAVQRECMARFGFDFDPPTPGLNAPASYNGANMERRYGVTNLETAKEYGYGLPDTKGGEIVPYEPDSEAANLVFDLTVPQGKTPPKTYEGREIPKGGCRGESDRAIGSFDEGLPSKLNTQSWEKAKQDPQVLAVDQQWSSCMKAKGYDAATPLEAIEQSYAPNGDSSSQSNSMAVADVECKKSTDLVKVYFSVESRIQKASMEEHQLELNELKKKNEAVVKKAAAHR</sequence>
<feature type="coiled-coil region" evidence="1">
    <location>
        <begin position="263"/>
        <end position="290"/>
    </location>
</feature>
<protein>
    <recommendedName>
        <fullName evidence="5">Lipoprotein</fullName>
    </recommendedName>
</protein>
<reference evidence="4" key="1">
    <citation type="journal article" date="2019" name="Int. J. Syst. Evol. Microbiol.">
        <title>The Global Catalogue of Microorganisms (GCM) 10K type strain sequencing project: providing services to taxonomists for standard genome sequencing and annotation.</title>
        <authorList>
            <consortium name="The Broad Institute Genomics Platform"/>
            <consortium name="The Broad Institute Genome Sequencing Center for Infectious Disease"/>
            <person name="Wu L."/>
            <person name="Ma J."/>
        </authorList>
    </citation>
    <scope>NUCLEOTIDE SEQUENCE [LARGE SCALE GENOMIC DNA]</scope>
    <source>
        <strain evidence="4">DT43</strain>
    </source>
</reference>
<proteinExistence type="predicted"/>
<dbReference type="RefSeq" id="WP_386351026.1">
    <property type="nucleotide sequence ID" value="NZ_JBHSFG010000083.1"/>
</dbReference>
<evidence type="ECO:0000313" key="4">
    <source>
        <dbReference type="Proteomes" id="UP001596012"/>
    </source>
</evidence>
<dbReference type="Proteomes" id="UP001596012">
    <property type="component" value="Unassembled WGS sequence"/>
</dbReference>
<gene>
    <name evidence="3" type="ORF">ACFPH6_38960</name>
</gene>
<evidence type="ECO:0000256" key="1">
    <source>
        <dbReference type="SAM" id="Coils"/>
    </source>
</evidence>
<evidence type="ECO:0008006" key="5">
    <source>
        <dbReference type="Google" id="ProtNLM"/>
    </source>
</evidence>